<accession>A0ABR0T348</accession>
<comment type="caution">
    <text evidence="1">The sequence shown here is derived from an EMBL/GenBank/DDBJ whole genome shotgun (WGS) entry which is preliminary data.</text>
</comment>
<sequence length="217" mass="25250">MCLPEKDPHLIEIGMEIDKLVKQVMVIDQGPNGEKWPTRFFTNATARYYRVAAPFVADLPQPFRDIVRYSSIQDTQNVSEGSSVLTELMEQLDECLWEFQRIHELVEEKEKPAQHISLDMPPSLTEHMSPVRNCARPWAQIQDELDGIEKALGEDARLSEKQKDGIRQARCDQIILHIPQREQNIDHALEAIDLYARCAQKRIKRFTKIYHRTRKTS</sequence>
<evidence type="ECO:0000313" key="1">
    <source>
        <dbReference type="EMBL" id="KAK5998406.1"/>
    </source>
</evidence>
<dbReference type="Proteomes" id="UP001338125">
    <property type="component" value="Unassembled WGS sequence"/>
</dbReference>
<proteinExistence type="predicted"/>
<reference evidence="1 2" key="1">
    <citation type="submission" date="2024-01" db="EMBL/GenBank/DDBJ databases">
        <title>Complete genome of Cladobotryum mycophilum ATHUM6906.</title>
        <authorList>
            <person name="Christinaki A.C."/>
            <person name="Myridakis A.I."/>
            <person name="Kouvelis V.N."/>
        </authorList>
    </citation>
    <scope>NUCLEOTIDE SEQUENCE [LARGE SCALE GENOMIC DNA]</scope>
    <source>
        <strain evidence="1 2">ATHUM6906</strain>
    </source>
</reference>
<name>A0ABR0T348_9HYPO</name>
<protein>
    <submittedName>
        <fullName evidence="1">Uncharacterized protein</fullName>
    </submittedName>
</protein>
<keyword evidence="2" id="KW-1185">Reference proteome</keyword>
<evidence type="ECO:0000313" key="2">
    <source>
        <dbReference type="Proteomes" id="UP001338125"/>
    </source>
</evidence>
<organism evidence="1 2">
    <name type="scientific">Cladobotryum mycophilum</name>
    <dbReference type="NCBI Taxonomy" id="491253"/>
    <lineage>
        <taxon>Eukaryota</taxon>
        <taxon>Fungi</taxon>
        <taxon>Dikarya</taxon>
        <taxon>Ascomycota</taxon>
        <taxon>Pezizomycotina</taxon>
        <taxon>Sordariomycetes</taxon>
        <taxon>Hypocreomycetidae</taxon>
        <taxon>Hypocreales</taxon>
        <taxon>Hypocreaceae</taxon>
        <taxon>Cladobotryum</taxon>
    </lineage>
</organism>
<gene>
    <name evidence="1" type="ORF">PT974_00785</name>
</gene>
<dbReference type="EMBL" id="JAVFKD010000001">
    <property type="protein sequence ID" value="KAK5998406.1"/>
    <property type="molecule type" value="Genomic_DNA"/>
</dbReference>